<dbReference type="Proteomes" id="UP000298030">
    <property type="component" value="Unassembled WGS sequence"/>
</dbReference>
<evidence type="ECO:0000256" key="1">
    <source>
        <dbReference type="SAM" id="MobiDB-lite"/>
    </source>
</evidence>
<protein>
    <submittedName>
        <fullName evidence="2">Uncharacterized protein</fullName>
    </submittedName>
</protein>
<reference evidence="2 3" key="1">
    <citation type="journal article" date="2019" name="Nat. Ecol. Evol.">
        <title>Megaphylogeny resolves global patterns of mushroom evolution.</title>
        <authorList>
            <person name="Varga T."/>
            <person name="Krizsan K."/>
            <person name="Foldi C."/>
            <person name="Dima B."/>
            <person name="Sanchez-Garcia M."/>
            <person name="Sanchez-Ramirez S."/>
            <person name="Szollosi G.J."/>
            <person name="Szarkandi J.G."/>
            <person name="Papp V."/>
            <person name="Albert L."/>
            <person name="Andreopoulos W."/>
            <person name="Angelini C."/>
            <person name="Antonin V."/>
            <person name="Barry K.W."/>
            <person name="Bougher N.L."/>
            <person name="Buchanan P."/>
            <person name="Buyck B."/>
            <person name="Bense V."/>
            <person name="Catcheside P."/>
            <person name="Chovatia M."/>
            <person name="Cooper J."/>
            <person name="Damon W."/>
            <person name="Desjardin D."/>
            <person name="Finy P."/>
            <person name="Geml J."/>
            <person name="Haridas S."/>
            <person name="Hughes K."/>
            <person name="Justo A."/>
            <person name="Karasinski D."/>
            <person name="Kautmanova I."/>
            <person name="Kiss B."/>
            <person name="Kocsube S."/>
            <person name="Kotiranta H."/>
            <person name="LaButti K.M."/>
            <person name="Lechner B.E."/>
            <person name="Liimatainen K."/>
            <person name="Lipzen A."/>
            <person name="Lukacs Z."/>
            <person name="Mihaltcheva S."/>
            <person name="Morgado L.N."/>
            <person name="Niskanen T."/>
            <person name="Noordeloos M.E."/>
            <person name="Ohm R.A."/>
            <person name="Ortiz-Santana B."/>
            <person name="Ovrebo C."/>
            <person name="Racz N."/>
            <person name="Riley R."/>
            <person name="Savchenko A."/>
            <person name="Shiryaev A."/>
            <person name="Soop K."/>
            <person name="Spirin V."/>
            <person name="Szebenyi C."/>
            <person name="Tomsovsky M."/>
            <person name="Tulloss R.E."/>
            <person name="Uehling J."/>
            <person name="Grigoriev I.V."/>
            <person name="Vagvolgyi C."/>
            <person name="Papp T."/>
            <person name="Martin F.M."/>
            <person name="Miettinen O."/>
            <person name="Hibbett D.S."/>
            <person name="Nagy L.G."/>
        </authorList>
    </citation>
    <scope>NUCLEOTIDE SEQUENCE [LARGE SCALE GENOMIC DNA]</scope>
    <source>
        <strain evidence="2 3">FP101781</strain>
    </source>
</reference>
<feature type="compositionally biased region" description="Basic residues" evidence="1">
    <location>
        <begin position="1"/>
        <end position="11"/>
    </location>
</feature>
<comment type="caution">
    <text evidence="2">The sequence shown here is derived from an EMBL/GenBank/DDBJ whole genome shotgun (WGS) entry which is preliminary data.</text>
</comment>
<name>A0A4Y7SA51_COPMI</name>
<feature type="region of interest" description="Disordered" evidence="1">
    <location>
        <begin position="1"/>
        <end position="46"/>
    </location>
</feature>
<accession>A0A4Y7SA51</accession>
<proteinExistence type="predicted"/>
<sequence length="165" mass="18114">MKSLTKRRRGGVRAANGAWEDATSRGSGDVGQDENQRTHHSSSISSQKEARAFSIVVSYTFASTPRVGAPGWLSVRTEEIPRSPMLHGRSFVISIRAIAFNSATPYVTALSITSRRVRFCARYTRHLPRTGSRRACGEAGSMNVIFDRTIPLHHDPNSSSAERGI</sequence>
<gene>
    <name evidence="2" type="ORF">FA13DRAFT_609291</name>
</gene>
<dbReference type="EMBL" id="QPFP01000253">
    <property type="protein sequence ID" value="TEB18435.1"/>
    <property type="molecule type" value="Genomic_DNA"/>
</dbReference>
<evidence type="ECO:0000313" key="2">
    <source>
        <dbReference type="EMBL" id="TEB18435.1"/>
    </source>
</evidence>
<evidence type="ECO:0000313" key="3">
    <source>
        <dbReference type="Proteomes" id="UP000298030"/>
    </source>
</evidence>
<organism evidence="2 3">
    <name type="scientific">Coprinellus micaceus</name>
    <name type="common">Glistening ink-cap mushroom</name>
    <name type="synonym">Coprinus micaceus</name>
    <dbReference type="NCBI Taxonomy" id="71717"/>
    <lineage>
        <taxon>Eukaryota</taxon>
        <taxon>Fungi</taxon>
        <taxon>Dikarya</taxon>
        <taxon>Basidiomycota</taxon>
        <taxon>Agaricomycotina</taxon>
        <taxon>Agaricomycetes</taxon>
        <taxon>Agaricomycetidae</taxon>
        <taxon>Agaricales</taxon>
        <taxon>Agaricineae</taxon>
        <taxon>Psathyrellaceae</taxon>
        <taxon>Coprinellus</taxon>
    </lineage>
</organism>
<dbReference type="AlphaFoldDB" id="A0A4Y7SA51"/>
<keyword evidence="3" id="KW-1185">Reference proteome</keyword>